<accession>A0AA36GQS5</accession>
<feature type="transmembrane region" description="Helical" evidence="1">
    <location>
        <begin position="196"/>
        <end position="215"/>
    </location>
</feature>
<dbReference type="InterPro" id="IPR019582">
    <property type="entry name" value="RRM_spliceosomal_PrP8"/>
</dbReference>
<keyword evidence="1" id="KW-0812">Transmembrane</keyword>
<sequence>MWETVDDANEPDVSHTIVRVDTERSRISAERICSLISEQGSLESLSLEETKPVQIPAERVYRMWYPEQVPKRCSSKDLFHCKVNVQADVKVNWEKLLPHPGVMREVKMREQDLRTDFVIGDAQIPNRLFPSWVKPVSGEGGCNMMMEAKLEKVVKKIDLALLNIAEAVHVVKEQRSHKIQRYEPHDLFCNHQRLQFVLFIVQYYGLVLDLLILGLQRAER</sequence>
<feature type="domain" description="RNA recognition motif spliceosomal PrP8" evidence="2">
    <location>
        <begin position="193"/>
        <end position="219"/>
    </location>
</feature>
<dbReference type="Pfam" id="PF10598">
    <property type="entry name" value="RRM_4"/>
    <property type="match status" value="1"/>
</dbReference>
<dbReference type="GO" id="GO:0003723">
    <property type="term" value="F:RNA binding"/>
    <property type="evidence" value="ECO:0007669"/>
    <property type="project" value="InterPro"/>
</dbReference>
<keyword evidence="1" id="KW-0472">Membrane</keyword>
<dbReference type="Proteomes" id="UP001176961">
    <property type="component" value="Unassembled WGS sequence"/>
</dbReference>
<dbReference type="AlphaFoldDB" id="A0AA36GQS5"/>
<reference evidence="3" key="1">
    <citation type="submission" date="2023-07" db="EMBL/GenBank/DDBJ databases">
        <authorList>
            <consortium name="CYATHOMIX"/>
        </authorList>
    </citation>
    <scope>NUCLEOTIDE SEQUENCE</scope>
    <source>
        <strain evidence="3">N/A</strain>
    </source>
</reference>
<evidence type="ECO:0000259" key="2">
    <source>
        <dbReference type="Pfam" id="PF10598"/>
    </source>
</evidence>
<comment type="caution">
    <text evidence="3">The sequence shown here is derived from an EMBL/GenBank/DDBJ whole genome shotgun (WGS) entry which is preliminary data.</text>
</comment>
<keyword evidence="4" id="KW-1185">Reference proteome</keyword>
<dbReference type="EMBL" id="CATQJL010000223">
    <property type="protein sequence ID" value="CAJ0596597.1"/>
    <property type="molecule type" value="Genomic_DNA"/>
</dbReference>
<gene>
    <name evidence="3" type="ORF">CYNAS_LOCUS8580</name>
</gene>
<protein>
    <recommendedName>
        <fullName evidence="2">RNA recognition motif spliceosomal PrP8 domain-containing protein</fullName>
    </recommendedName>
</protein>
<keyword evidence="1" id="KW-1133">Transmembrane helix</keyword>
<evidence type="ECO:0000256" key="1">
    <source>
        <dbReference type="SAM" id="Phobius"/>
    </source>
</evidence>
<organism evidence="3 4">
    <name type="scientific">Cylicocyclus nassatus</name>
    <name type="common">Nematode worm</name>
    <dbReference type="NCBI Taxonomy" id="53992"/>
    <lineage>
        <taxon>Eukaryota</taxon>
        <taxon>Metazoa</taxon>
        <taxon>Ecdysozoa</taxon>
        <taxon>Nematoda</taxon>
        <taxon>Chromadorea</taxon>
        <taxon>Rhabditida</taxon>
        <taxon>Rhabditina</taxon>
        <taxon>Rhabditomorpha</taxon>
        <taxon>Strongyloidea</taxon>
        <taxon>Strongylidae</taxon>
        <taxon>Cylicocyclus</taxon>
    </lineage>
</organism>
<proteinExistence type="predicted"/>
<evidence type="ECO:0000313" key="4">
    <source>
        <dbReference type="Proteomes" id="UP001176961"/>
    </source>
</evidence>
<evidence type="ECO:0000313" key="3">
    <source>
        <dbReference type="EMBL" id="CAJ0596597.1"/>
    </source>
</evidence>
<name>A0AA36GQS5_CYLNA</name>